<feature type="transmembrane region" description="Helical" evidence="3">
    <location>
        <begin position="89"/>
        <end position="108"/>
    </location>
</feature>
<dbReference type="Gene3D" id="3.30.70.270">
    <property type="match status" value="1"/>
</dbReference>
<dbReference type="SMART" id="SM00267">
    <property type="entry name" value="GGDEF"/>
    <property type="match status" value="1"/>
</dbReference>
<keyword evidence="3" id="KW-0812">Transmembrane</keyword>
<accession>A0ABV7JAG6</accession>
<evidence type="ECO:0000256" key="3">
    <source>
        <dbReference type="SAM" id="Phobius"/>
    </source>
</evidence>
<keyword evidence="6" id="KW-1185">Reference proteome</keyword>
<dbReference type="Proteomes" id="UP001595533">
    <property type="component" value="Unassembled WGS sequence"/>
</dbReference>
<feature type="domain" description="GGDEF" evidence="4">
    <location>
        <begin position="232"/>
        <end position="365"/>
    </location>
</feature>
<sequence>MNQVQPAAKNNHQGFPDYLGYQAERLIPVARIILSLSLVYLIGFLFIDYFRYPALFEQILLLRVLAALPLLLLLRLIHRQHNHRFIPLWFLSLGLLSFVFFLALNLLVPEKKDIVVLVPVFYVLAVMAMAPLFTTGMLLVFFLVGFLIYYWCGYFFIADHQLVGRVFPHMTAIIVFTVISVIKIKQSAEEHYQLAKNLHWQSHHDPLTGALNRTGMFAWLKEHGLFTSKTFEPVSLAMLDLDHFKRINDEYGHDVGDLVIKQSAQLIERNLSQSSRLARFGGEEFLLVLLEGSDGENLRCANQILQHFREWLFKTEDGSVFGVTASIGFVNHRQPNSFTESLKEADDLLYQAKAQGRDQLQDGHRR</sequence>
<dbReference type="NCBIfam" id="TIGR00254">
    <property type="entry name" value="GGDEF"/>
    <property type="match status" value="1"/>
</dbReference>
<evidence type="ECO:0000256" key="2">
    <source>
        <dbReference type="ARBA" id="ARBA00034247"/>
    </source>
</evidence>
<evidence type="ECO:0000256" key="1">
    <source>
        <dbReference type="ARBA" id="ARBA00012528"/>
    </source>
</evidence>
<organism evidence="5 6">
    <name type="scientific">Marinicella sediminis</name>
    <dbReference type="NCBI Taxonomy" id="1792834"/>
    <lineage>
        <taxon>Bacteria</taxon>
        <taxon>Pseudomonadati</taxon>
        <taxon>Pseudomonadota</taxon>
        <taxon>Gammaproteobacteria</taxon>
        <taxon>Lysobacterales</taxon>
        <taxon>Marinicellaceae</taxon>
        <taxon>Marinicella</taxon>
    </lineage>
</organism>
<reference evidence="6" key="1">
    <citation type="journal article" date="2019" name="Int. J. Syst. Evol. Microbiol.">
        <title>The Global Catalogue of Microorganisms (GCM) 10K type strain sequencing project: providing services to taxonomists for standard genome sequencing and annotation.</title>
        <authorList>
            <consortium name="The Broad Institute Genomics Platform"/>
            <consortium name="The Broad Institute Genome Sequencing Center for Infectious Disease"/>
            <person name="Wu L."/>
            <person name="Ma J."/>
        </authorList>
    </citation>
    <scope>NUCLEOTIDE SEQUENCE [LARGE SCALE GENOMIC DNA]</scope>
    <source>
        <strain evidence="6">KCTC 42953</strain>
    </source>
</reference>
<dbReference type="PANTHER" id="PTHR45138">
    <property type="entry name" value="REGULATORY COMPONENTS OF SENSORY TRANSDUCTION SYSTEM"/>
    <property type="match status" value="1"/>
</dbReference>
<dbReference type="InterPro" id="IPR050469">
    <property type="entry name" value="Diguanylate_Cyclase"/>
</dbReference>
<proteinExistence type="predicted"/>
<feature type="transmembrane region" description="Helical" evidence="3">
    <location>
        <begin position="59"/>
        <end position="77"/>
    </location>
</feature>
<dbReference type="SUPFAM" id="SSF55073">
    <property type="entry name" value="Nucleotide cyclase"/>
    <property type="match status" value="1"/>
</dbReference>
<feature type="transmembrane region" description="Helical" evidence="3">
    <location>
        <begin position="138"/>
        <end position="157"/>
    </location>
</feature>
<evidence type="ECO:0000313" key="5">
    <source>
        <dbReference type="EMBL" id="MFC3195108.1"/>
    </source>
</evidence>
<comment type="caution">
    <text evidence="5">The sequence shown here is derived from an EMBL/GenBank/DDBJ whole genome shotgun (WGS) entry which is preliminary data.</text>
</comment>
<dbReference type="CDD" id="cd01949">
    <property type="entry name" value="GGDEF"/>
    <property type="match status" value="1"/>
</dbReference>
<dbReference type="EC" id="2.7.7.65" evidence="1"/>
<keyword evidence="3" id="KW-0472">Membrane</keyword>
<feature type="transmembrane region" description="Helical" evidence="3">
    <location>
        <begin position="29"/>
        <end position="47"/>
    </location>
</feature>
<gene>
    <name evidence="5" type="ORF">ACFODZ_12720</name>
</gene>
<dbReference type="PROSITE" id="PS50887">
    <property type="entry name" value="GGDEF"/>
    <property type="match status" value="1"/>
</dbReference>
<dbReference type="RefSeq" id="WP_077411799.1">
    <property type="nucleotide sequence ID" value="NZ_JBHRTS010000007.1"/>
</dbReference>
<name>A0ABV7JAG6_9GAMM</name>
<feature type="transmembrane region" description="Helical" evidence="3">
    <location>
        <begin position="114"/>
        <end position="133"/>
    </location>
</feature>
<keyword evidence="3" id="KW-1133">Transmembrane helix</keyword>
<feature type="transmembrane region" description="Helical" evidence="3">
    <location>
        <begin position="163"/>
        <end position="182"/>
    </location>
</feature>
<evidence type="ECO:0000313" key="6">
    <source>
        <dbReference type="Proteomes" id="UP001595533"/>
    </source>
</evidence>
<protein>
    <recommendedName>
        <fullName evidence="1">diguanylate cyclase</fullName>
        <ecNumber evidence="1">2.7.7.65</ecNumber>
    </recommendedName>
</protein>
<evidence type="ECO:0000259" key="4">
    <source>
        <dbReference type="PROSITE" id="PS50887"/>
    </source>
</evidence>
<comment type="catalytic activity">
    <reaction evidence="2">
        <text>2 GTP = 3',3'-c-di-GMP + 2 diphosphate</text>
        <dbReference type="Rhea" id="RHEA:24898"/>
        <dbReference type="ChEBI" id="CHEBI:33019"/>
        <dbReference type="ChEBI" id="CHEBI:37565"/>
        <dbReference type="ChEBI" id="CHEBI:58805"/>
        <dbReference type="EC" id="2.7.7.65"/>
    </reaction>
</comment>
<dbReference type="Pfam" id="PF00990">
    <property type="entry name" value="GGDEF"/>
    <property type="match status" value="1"/>
</dbReference>
<dbReference type="InterPro" id="IPR029787">
    <property type="entry name" value="Nucleotide_cyclase"/>
</dbReference>
<dbReference type="InterPro" id="IPR043128">
    <property type="entry name" value="Rev_trsase/Diguanyl_cyclase"/>
</dbReference>
<dbReference type="EMBL" id="JBHRTS010000007">
    <property type="protein sequence ID" value="MFC3195108.1"/>
    <property type="molecule type" value="Genomic_DNA"/>
</dbReference>
<dbReference type="InterPro" id="IPR000160">
    <property type="entry name" value="GGDEF_dom"/>
</dbReference>
<dbReference type="PANTHER" id="PTHR45138:SF9">
    <property type="entry name" value="DIGUANYLATE CYCLASE DGCM-RELATED"/>
    <property type="match status" value="1"/>
</dbReference>